<dbReference type="InterPro" id="IPR022653">
    <property type="entry name" value="De-COase2_pyr-phos_BS"/>
</dbReference>
<sequence>MTATSGHDAGPADDSRDLPGGLPDGPLGLPWPRTAVRRADGSVAVGDVGLPELAAAQGTPLYVVDERDMRERAAALRDAMTTAFAEHGAEVELFYAGKAFLCRAVARWMSQEGLGIDTASLGELTTALSAGVDAARVGLHGNNKSDEELELALTAGDKGIGRVVLDSLVEVDRVADVAAGLGVRARVMLRVTTGVHAGGHEYISTGHEDQKFGLSVHPARPGEDSPALTALLAILARPELDLLGLHSHIGSQILDPAGFDAAAREVLRVRAELAERTGVLVPEVDLGGGFGVAYLPGEVELDPERIAKETAAAVVEAAAETGTAVPRVSFEPGRSIAGPAGLTLYTVGTVKPVRLPEGSELAERLYVSIDGGMGDNIRPALYGAAYHAELVGRTSSAPPVRARVVGKHCESGDIVVHDVDLPADVHAGDLLAVAVTGAYGRSMASTYNLLPRPGVVAVRDGEVTPLVRRESVADLLALDLG</sequence>
<keyword evidence="6" id="KW-0028">Amino-acid biosynthesis</keyword>
<dbReference type="InterPro" id="IPR022644">
    <property type="entry name" value="De-COase2_N"/>
</dbReference>
<dbReference type="OrthoDB" id="9802241at2"/>
<feature type="binding site" evidence="6">
    <location>
        <position position="410"/>
    </location>
    <ligand>
        <name>substrate</name>
    </ligand>
</feature>
<feature type="binding site" evidence="6">
    <location>
        <position position="378"/>
    </location>
    <ligand>
        <name>substrate</name>
    </ligand>
</feature>
<comment type="caution">
    <text evidence="12">The sequence shown here is derived from an EMBL/GenBank/DDBJ whole genome shotgun (WGS) entry which is preliminary data.</text>
</comment>
<dbReference type="GO" id="GO:0030170">
    <property type="term" value="F:pyridoxal phosphate binding"/>
    <property type="evidence" value="ECO:0007669"/>
    <property type="project" value="UniProtKB-UniRule"/>
</dbReference>
<comment type="function">
    <text evidence="6">Specifically catalyzes the decarboxylation of meso-diaminopimelate (meso-DAP) to L-lysine.</text>
</comment>
<feature type="region of interest" description="Disordered" evidence="10">
    <location>
        <begin position="1"/>
        <end position="30"/>
    </location>
</feature>
<dbReference type="SUPFAM" id="SSF51419">
    <property type="entry name" value="PLP-binding barrel"/>
    <property type="match status" value="1"/>
</dbReference>
<dbReference type="NCBIfam" id="TIGR01048">
    <property type="entry name" value="lysA"/>
    <property type="match status" value="1"/>
</dbReference>
<organism evidence="12 13">
    <name type="scientific">Salana multivorans</name>
    <dbReference type="NCBI Taxonomy" id="120377"/>
    <lineage>
        <taxon>Bacteria</taxon>
        <taxon>Bacillati</taxon>
        <taxon>Actinomycetota</taxon>
        <taxon>Actinomycetes</taxon>
        <taxon>Micrococcales</taxon>
        <taxon>Beutenbergiaceae</taxon>
        <taxon>Salana</taxon>
    </lineage>
</organism>
<feature type="active site" description="Proton donor" evidence="8">
    <location>
        <position position="409"/>
    </location>
</feature>
<evidence type="ECO:0000256" key="10">
    <source>
        <dbReference type="SAM" id="MobiDB-lite"/>
    </source>
</evidence>
<evidence type="ECO:0000256" key="9">
    <source>
        <dbReference type="RuleBase" id="RU003738"/>
    </source>
</evidence>
<keyword evidence="13" id="KW-1185">Reference proteome</keyword>
<evidence type="ECO:0000256" key="2">
    <source>
        <dbReference type="ARBA" id="ARBA00022793"/>
    </source>
</evidence>
<dbReference type="PANTHER" id="PTHR43727:SF2">
    <property type="entry name" value="GROUP IV DECARBOXYLASE"/>
    <property type="match status" value="1"/>
</dbReference>
<proteinExistence type="inferred from homology"/>
<keyword evidence="3 6" id="KW-0663">Pyridoxal phosphate</keyword>
<dbReference type="PROSITE" id="PS00879">
    <property type="entry name" value="ODR_DC_2_2"/>
    <property type="match status" value="1"/>
</dbReference>
<dbReference type="CDD" id="cd06828">
    <property type="entry name" value="PLPDE_III_DapDC"/>
    <property type="match status" value="1"/>
</dbReference>
<dbReference type="InterPro" id="IPR022657">
    <property type="entry name" value="De-COase2_CS"/>
</dbReference>
<dbReference type="AlphaFoldDB" id="A0A3N2D892"/>
<reference evidence="12 13" key="1">
    <citation type="submission" date="2018-11" db="EMBL/GenBank/DDBJ databases">
        <title>Sequencing the genomes of 1000 actinobacteria strains.</title>
        <authorList>
            <person name="Klenk H.-P."/>
        </authorList>
    </citation>
    <scope>NUCLEOTIDE SEQUENCE [LARGE SCALE GENOMIC DNA]</scope>
    <source>
        <strain evidence="12 13">DSM 13521</strain>
    </source>
</reference>
<dbReference type="Proteomes" id="UP000275356">
    <property type="component" value="Unassembled WGS sequence"/>
</dbReference>
<gene>
    <name evidence="6" type="primary">lysA</name>
    <name evidence="12" type="ORF">EDD28_0235</name>
</gene>
<feature type="binding site" evidence="6">
    <location>
        <position position="439"/>
    </location>
    <ligand>
        <name>substrate</name>
    </ligand>
</feature>
<comment type="pathway">
    <text evidence="6 9">Amino-acid biosynthesis; L-lysine biosynthesis via DAP pathway; L-lysine from DL-2,6-diaminopimelate: step 1/1.</text>
</comment>
<keyword evidence="5 6" id="KW-0456">Lyase</keyword>
<dbReference type="GO" id="GO:0009089">
    <property type="term" value="P:lysine biosynthetic process via diaminopimelate"/>
    <property type="evidence" value="ECO:0007669"/>
    <property type="project" value="UniProtKB-UniRule"/>
</dbReference>
<feature type="domain" description="Orn/DAP/Arg decarboxylase 2 N-terminal" evidence="11">
    <location>
        <begin position="83"/>
        <end position="337"/>
    </location>
</feature>
<dbReference type="SUPFAM" id="SSF50621">
    <property type="entry name" value="Alanine racemase C-terminal domain-like"/>
    <property type="match status" value="1"/>
</dbReference>
<protein>
    <recommendedName>
        <fullName evidence="6 7">Diaminopimelate decarboxylase</fullName>
        <shortName evidence="6">DAP decarboxylase</shortName>
        <shortName evidence="6">DAPDC</shortName>
        <ecNumber evidence="6 7">4.1.1.20</ecNumber>
    </recommendedName>
</protein>
<dbReference type="Gene3D" id="3.20.20.10">
    <property type="entry name" value="Alanine racemase"/>
    <property type="match status" value="1"/>
</dbReference>
<name>A0A3N2D892_9MICO</name>
<comment type="similarity">
    <text evidence="6">Belongs to the Orn/Lys/Arg decarboxylase class-II family. LysA subfamily.</text>
</comment>
<feature type="binding site" evidence="6">
    <location>
        <position position="289"/>
    </location>
    <ligand>
        <name>pyridoxal 5'-phosphate</name>
        <dbReference type="ChEBI" id="CHEBI:597326"/>
    </ligand>
</feature>
<dbReference type="Gene3D" id="2.40.37.10">
    <property type="entry name" value="Lyase, Ornithine Decarboxylase, Chain A, domain 1"/>
    <property type="match status" value="1"/>
</dbReference>
<comment type="catalytic activity">
    <reaction evidence="6 9">
        <text>meso-2,6-diaminopimelate + H(+) = L-lysine + CO2</text>
        <dbReference type="Rhea" id="RHEA:15101"/>
        <dbReference type="ChEBI" id="CHEBI:15378"/>
        <dbReference type="ChEBI" id="CHEBI:16526"/>
        <dbReference type="ChEBI" id="CHEBI:32551"/>
        <dbReference type="ChEBI" id="CHEBI:57791"/>
        <dbReference type="EC" id="4.1.1.20"/>
    </reaction>
</comment>
<feature type="binding site" evidence="6">
    <location>
        <position position="382"/>
    </location>
    <ligand>
        <name>substrate</name>
    </ligand>
</feature>
<dbReference type="HAMAP" id="MF_02120">
    <property type="entry name" value="LysA"/>
    <property type="match status" value="1"/>
</dbReference>
<dbReference type="FunFam" id="3.20.20.10:FF:000003">
    <property type="entry name" value="Diaminopimelate decarboxylase"/>
    <property type="match status" value="1"/>
</dbReference>
<dbReference type="InterPro" id="IPR009006">
    <property type="entry name" value="Ala_racemase/Decarboxylase_C"/>
</dbReference>
<comment type="cofactor">
    <cofactor evidence="1 6 8 9">
        <name>pyridoxal 5'-phosphate</name>
        <dbReference type="ChEBI" id="CHEBI:597326"/>
    </cofactor>
</comment>
<accession>A0A3N2D892</accession>
<dbReference type="Pfam" id="PF02784">
    <property type="entry name" value="Orn_Arg_deC_N"/>
    <property type="match status" value="1"/>
</dbReference>
<dbReference type="InterPro" id="IPR029066">
    <property type="entry name" value="PLP-binding_barrel"/>
</dbReference>
<comment type="subunit">
    <text evidence="6">Homodimer.</text>
</comment>
<dbReference type="InterPro" id="IPR002986">
    <property type="entry name" value="DAP_deCOOHase_LysA"/>
</dbReference>
<evidence type="ECO:0000256" key="5">
    <source>
        <dbReference type="ARBA" id="ARBA00023239"/>
    </source>
</evidence>
<feature type="binding site" evidence="6">
    <location>
        <begin position="331"/>
        <end position="334"/>
    </location>
    <ligand>
        <name>pyridoxal 5'-phosphate</name>
        <dbReference type="ChEBI" id="CHEBI:597326"/>
    </ligand>
</feature>
<evidence type="ECO:0000259" key="11">
    <source>
        <dbReference type="Pfam" id="PF02784"/>
    </source>
</evidence>
<evidence type="ECO:0000256" key="6">
    <source>
        <dbReference type="HAMAP-Rule" id="MF_02120"/>
    </source>
</evidence>
<evidence type="ECO:0000313" key="13">
    <source>
        <dbReference type="Proteomes" id="UP000275356"/>
    </source>
</evidence>
<feature type="binding site" evidence="6">
    <location>
        <position position="439"/>
    </location>
    <ligand>
        <name>pyridoxal 5'-phosphate</name>
        <dbReference type="ChEBI" id="CHEBI:597326"/>
    </ligand>
</feature>
<dbReference type="EC" id="4.1.1.20" evidence="6 7"/>
<feature type="binding site" evidence="6">
    <location>
        <position position="334"/>
    </location>
    <ligand>
        <name>substrate</name>
    </ligand>
</feature>
<dbReference type="PRINTS" id="PR01179">
    <property type="entry name" value="ODADCRBXLASE"/>
</dbReference>
<dbReference type="PRINTS" id="PR01181">
    <property type="entry name" value="DAPDCRBXLASE"/>
</dbReference>
<keyword evidence="4 6" id="KW-0457">Lysine biosynthesis</keyword>
<dbReference type="GO" id="GO:0008836">
    <property type="term" value="F:diaminopimelate decarboxylase activity"/>
    <property type="evidence" value="ECO:0007669"/>
    <property type="project" value="UniProtKB-UniRule"/>
</dbReference>
<feature type="compositionally biased region" description="Low complexity" evidence="10">
    <location>
        <begin position="18"/>
        <end position="30"/>
    </location>
</feature>
<keyword evidence="2 6" id="KW-0210">Decarboxylase</keyword>
<evidence type="ECO:0000256" key="7">
    <source>
        <dbReference type="NCBIfam" id="TIGR01048"/>
    </source>
</evidence>
<feature type="modified residue" description="N6-(pyridoxal phosphate)lysine" evidence="6 8">
    <location>
        <position position="98"/>
    </location>
</feature>
<evidence type="ECO:0000256" key="8">
    <source>
        <dbReference type="PIRSR" id="PIRSR600183-50"/>
    </source>
</evidence>
<evidence type="ECO:0000256" key="1">
    <source>
        <dbReference type="ARBA" id="ARBA00001933"/>
    </source>
</evidence>
<evidence type="ECO:0000256" key="4">
    <source>
        <dbReference type="ARBA" id="ARBA00023154"/>
    </source>
</evidence>
<dbReference type="UniPathway" id="UPA00034">
    <property type="reaction ID" value="UER00027"/>
</dbReference>
<dbReference type="InterPro" id="IPR000183">
    <property type="entry name" value="Orn/DAP/Arg_de-COase"/>
</dbReference>
<dbReference type="RefSeq" id="WP_123737960.1">
    <property type="nucleotide sequence ID" value="NZ_RKHQ01000001.1"/>
</dbReference>
<dbReference type="PANTHER" id="PTHR43727">
    <property type="entry name" value="DIAMINOPIMELATE DECARBOXYLASE"/>
    <property type="match status" value="1"/>
</dbReference>
<dbReference type="PROSITE" id="PS00878">
    <property type="entry name" value="ODR_DC_2_1"/>
    <property type="match status" value="1"/>
</dbReference>
<dbReference type="EMBL" id="RKHQ01000001">
    <property type="protein sequence ID" value="ROR95674.1"/>
    <property type="molecule type" value="Genomic_DNA"/>
</dbReference>
<evidence type="ECO:0000256" key="3">
    <source>
        <dbReference type="ARBA" id="ARBA00022898"/>
    </source>
</evidence>
<evidence type="ECO:0000313" key="12">
    <source>
        <dbReference type="EMBL" id="ROR95674.1"/>
    </source>
</evidence>